<reference evidence="2 3" key="1">
    <citation type="submission" date="2016-12" db="EMBL/GenBank/DDBJ databases">
        <title>The draft genome sequence of Actinophytocola sp. 11-183.</title>
        <authorList>
            <person name="Wang W."/>
            <person name="Yuan L."/>
        </authorList>
    </citation>
    <scope>NUCLEOTIDE SEQUENCE [LARGE SCALE GENOMIC DNA]</scope>
    <source>
        <strain evidence="2 3">11-183</strain>
    </source>
</reference>
<organism evidence="2 3">
    <name type="scientific">Actinophytocola xanthii</name>
    <dbReference type="NCBI Taxonomy" id="1912961"/>
    <lineage>
        <taxon>Bacteria</taxon>
        <taxon>Bacillati</taxon>
        <taxon>Actinomycetota</taxon>
        <taxon>Actinomycetes</taxon>
        <taxon>Pseudonocardiales</taxon>
        <taxon>Pseudonocardiaceae</taxon>
    </lineage>
</organism>
<protein>
    <submittedName>
        <fullName evidence="2">Glyoxalase</fullName>
    </submittedName>
</protein>
<dbReference type="STRING" id="1912961.BU204_19040"/>
<dbReference type="SUPFAM" id="SSF54593">
    <property type="entry name" value="Glyoxalase/Bleomycin resistance protein/Dihydroxybiphenyl dioxygenase"/>
    <property type="match status" value="1"/>
</dbReference>
<name>A0A1Q8CNU7_9PSEU</name>
<keyword evidence="3" id="KW-1185">Reference proteome</keyword>
<dbReference type="RefSeq" id="WP_075127048.1">
    <property type="nucleotide sequence ID" value="NZ_MSIE01000034.1"/>
</dbReference>
<proteinExistence type="predicted"/>
<gene>
    <name evidence="2" type="ORF">BU204_19040</name>
</gene>
<dbReference type="AlphaFoldDB" id="A0A1Q8CNU7"/>
<dbReference type="EMBL" id="MSIE01000034">
    <property type="protein sequence ID" value="OLF15996.1"/>
    <property type="molecule type" value="Genomic_DNA"/>
</dbReference>
<dbReference type="Pfam" id="PF00903">
    <property type="entry name" value="Glyoxalase"/>
    <property type="match status" value="1"/>
</dbReference>
<accession>A0A1Q8CNU7</accession>
<evidence type="ECO:0000313" key="3">
    <source>
        <dbReference type="Proteomes" id="UP000185596"/>
    </source>
</evidence>
<feature type="domain" description="VOC" evidence="1">
    <location>
        <begin position="4"/>
        <end position="113"/>
    </location>
</feature>
<dbReference type="Proteomes" id="UP000185596">
    <property type="component" value="Unassembled WGS sequence"/>
</dbReference>
<dbReference type="OrthoDB" id="4565236at2"/>
<dbReference type="InterPro" id="IPR004360">
    <property type="entry name" value="Glyas_Fos-R_dOase_dom"/>
</dbReference>
<sequence length="113" mass="12020">MTNGIRTTIYPVTDIQAAKALFTTLLGARPAVDEPYYVHFDLGGQEVGLDPKGRAKGMTGPTTYWHVDDIAAVREELLAAGAEPAEDVRDVGNGRLVASVRDGDGNLIGLLQP</sequence>
<comment type="caution">
    <text evidence="2">The sequence shown here is derived from an EMBL/GenBank/DDBJ whole genome shotgun (WGS) entry which is preliminary data.</text>
</comment>
<dbReference type="InterPro" id="IPR037523">
    <property type="entry name" value="VOC_core"/>
</dbReference>
<dbReference type="Gene3D" id="3.10.180.10">
    <property type="entry name" value="2,3-Dihydroxybiphenyl 1,2-Dioxygenase, domain 1"/>
    <property type="match status" value="1"/>
</dbReference>
<dbReference type="PROSITE" id="PS51819">
    <property type="entry name" value="VOC"/>
    <property type="match status" value="1"/>
</dbReference>
<evidence type="ECO:0000313" key="2">
    <source>
        <dbReference type="EMBL" id="OLF15996.1"/>
    </source>
</evidence>
<dbReference type="InterPro" id="IPR029068">
    <property type="entry name" value="Glyas_Bleomycin-R_OHBP_Dase"/>
</dbReference>
<evidence type="ECO:0000259" key="1">
    <source>
        <dbReference type="PROSITE" id="PS51819"/>
    </source>
</evidence>